<comment type="subcellular location">
    <subcellularLocation>
        <location evidence="1">Membrane</location>
        <topology evidence="1">Multi-pass membrane protein</topology>
    </subcellularLocation>
</comment>
<evidence type="ECO:0000256" key="3">
    <source>
        <dbReference type="ARBA" id="ARBA00022960"/>
    </source>
</evidence>
<keyword evidence="8" id="KW-1185">Reference proteome</keyword>
<dbReference type="Pfam" id="PF01098">
    <property type="entry name" value="FTSW_RODA_SPOVE"/>
    <property type="match status" value="1"/>
</dbReference>
<dbReference type="GO" id="GO:0015648">
    <property type="term" value="F:lipid-linked peptidoglycan transporter activity"/>
    <property type="evidence" value="ECO:0007669"/>
    <property type="project" value="TreeGrafter"/>
</dbReference>
<keyword evidence="2 6" id="KW-0812">Transmembrane</keyword>
<evidence type="ECO:0000256" key="4">
    <source>
        <dbReference type="ARBA" id="ARBA00022989"/>
    </source>
</evidence>
<evidence type="ECO:0000256" key="1">
    <source>
        <dbReference type="ARBA" id="ARBA00004141"/>
    </source>
</evidence>
<feature type="transmembrane region" description="Helical" evidence="6">
    <location>
        <begin position="292"/>
        <end position="318"/>
    </location>
</feature>
<evidence type="ECO:0000256" key="6">
    <source>
        <dbReference type="SAM" id="Phobius"/>
    </source>
</evidence>
<dbReference type="PANTHER" id="PTHR30474:SF1">
    <property type="entry name" value="PEPTIDOGLYCAN GLYCOSYLTRANSFERASE MRDB"/>
    <property type="match status" value="1"/>
</dbReference>
<proteinExistence type="predicted"/>
<dbReference type="GO" id="GO:0032153">
    <property type="term" value="C:cell division site"/>
    <property type="evidence" value="ECO:0007669"/>
    <property type="project" value="TreeGrafter"/>
</dbReference>
<dbReference type="PANTHER" id="PTHR30474">
    <property type="entry name" value="CELL CYCLE PROTEIN"/>
    <property type="match status" value="1"/>
</dbReference>
<feature type="transmembrane region" description="Helical" evidence="6">
    <location>
        <begin position="83"/>
        <end position="100"/>
    </location>
</feature>
<gene>
    <name evidence="7" type="ORF">D7Z54_14795</name>
</gene>
<dbReference type="GO" id="GO:0005886">
    <property type="term" value="C:plasma membrane"/>
    <property type="evidence" value="ECO:0007669"/>
    <property type="project" value="TreeGrafter"/>
</dbReference>
<feature type="transmembrane region" description="Helical" evidence="6">
    <location>
        <begin position="368"/>
        <end position="388"/>
    </location>
</feature>
<feature type="transmembrane region" description="Helical" evidence="6">
    <location>
        <begin position="205"/>
        <end position="227"/>
    </location>
</feature>
<feature type="transmembrane region" description="Helical" evidence="6">
    <location>
        <begin position="20"/>
        <end position="41"/>
    </location>
</feature>
<feature type="transmembrane region" description="Helical" evidence="6">
    <location>
        <begin position="53"/>
        <end position="71"/>
    </location>
</feature>
<protein>
    <submittedName>
        <fullName evidence="7">Rod shape-determining protein RodA</fullName>
    </submittedName>
</protein>
<keyword evidence="3" id="KW-0133">Cell shape</keyword>
<dbReference type="GO" id="GO:0008360">
    <property type="term" value="P:regulation of cell shape"/>
    <property type="evidence" value="ECO:0007669"/>
    <property type="project" value="UniProtKB-KW"/>
</dbReference>
<dbReference type="EMBL" id="RBVX01000013">
    <property type="protein sequence ID" value="RSL32713.1"/>
    <property type="molecule type" value="Genomic_DNA"/>
</dbReference>
<name>A0A428N2Q0_9BACI</name>
<feature type="transmembrane region" description="Helical" evidence="6">
    <location>
        <begin position="182"/>
        <end position="198"/>
    </location>
</feature>
<keyword evidence="4 6" id="KW-1133">Transmembrane helix</keyword>
<evidence type="ECO:0000256" key="5">
    <source>
        <dbReference type="ARBA" id="ARBA00023136"/>
    </source>
</evidence>
<dbReference type="OrthoDB" id="9768187at2"/>
<dbReference type="InterPro" id="IPR001182">
    <property type="entry name" value="FtsW/RodA"/>
</dbReference>
<feature type="transmembrane region" description="Helical" evidence="6">
    <location>
        <begin position="330"/>
        <end position="348"/>
    </location>
</feature>
<reference evidence="7 8" key="1">
    <citation type="submission" date="2018-10" db="EMBL/GenBank/DDBJ databases">
        <title>Draft genome sequence of Bacillus salarius IM0101, isolated from a hypersaline soil in Inner Mongolia, China.</title>
        <authorList>
            <person name="Yamprayoonswat W."/>
            <person name="Boonvisut S."/>
            <person name="Jumpathong W."/>
            <person name="Sittihan S."/>
            <person name="Ruangsuj P."/>
            <person name="Wanthongcharoen S."/>
            <person name="Thongpramul N."/>
            <person name="Pimmason S."/>
            <person name="Yu B."/>
            <person name="Yasawong M."/>
        </authorList>
    </citation>
    <scope>NUCLEOTIDE SEQUENCE [LARGE SCALE GENOMIC DNA]</scope>
    <source>
        <strain evidence="7 8">IM0101</strain>
    </source>
</reference>
<feature type="transmembrane region" description="Helical" evidence="6">
    <location>
        <begin position="158"/>
        <end position="176"/>
    </location>
</feature>
<evidence type="ECO:0000313" key="8">
    <source>
        <dbReference type="Proteomes" id="UP000275076"/>
    </source>
</evidence>
<accession>A0A428N2Q0</accession>
<sequence>MIRRCWLVVSFNNSITEKQYDINMLFVLFLFGVVSCFYIFYAQEMGQYNGDFYIQQMIFYVLGFAVAFTVLHFDFEYYLNLHWFLYGFGLFLLIALDIIGPHETIAPYTNGAVSWFQIPGIGSVQPSELMRIFLVLTLSAIIYRHNSRFREDRMLQTDLLLLGKMGAVVAPVIALLYRQPDMGSIMLIAAIVVALLIVSGMTYKILLPLIGGPLVAFLTFVFAFYQFPELVQRYLLSNLEGYQVDRINGWLNPFEYVDEGYQVLQAMTAIGSGQLYGNFDSSVYIPEAHTDFIFAVISSMHGFLGGAFVITLYFILLYQILMTSLRCHNAFGKYLCAGLIGMFSFQVFQNIGMGLGLLPVTGFTLPLLSYGGSSLVATMFALGMVMSVKYHSKSYFFEAQKE</sequence>
<feature type="transmembrane region" description="Helical" evidence="6">
    <location>
        <begin position="129"/>
        <end position="146"/>
    </location>
</feature>
<evidence type="ECO:0000313" key="7">
    <source>
        <dbReference type="EMBL" id="RSL32713.1"/>
    </source>
</evidence>
<dbReference type="AlphaFoldDB" id="A0A428N2Q0"/>
<dbReference type="GO" id="GO:0051301">
    <property type="term" value="P:cell division"/>
    <property type="evidence" value="ECO:0007669"/>
    <property type="project" value="InterPro"/>
</dbReference>
<organism evidence="7 8">
    <name type="scientific">Salibacterium salarium</name>
    <dbReference type="NCBI Taxonomy" id="284579"/>
    <lineage>
        <taxon>Bacteria</taxon>
        <taxon>Bacillati</taxon>
        <taxon>Bacillota</taxon>
        <taxon>Bacilli</taxon>
        <taxon>Bacillales</taxon>
        <taxon>Bacillaceae</taxon>
    </lineage>
</organism>
<comment type="caution">
    <text evidence="7">The sequence shown here is derived from an EMBL/GenBank/DDBJ whole genome shotgun (WGS) entry which is preliminary data.</text>
</comment>
<dbReference type="Proteomes" id="UP000275076">
    <property type="component" value="Unassembled WGS sequence"/>
</dbReference>
<evidence type="ECO:0000256" key="2">
    <source>
        <dbReference type="ARBA" id="ARBA00022692"/>
    </source>
</evidence>
<keyword evidence="5 6" id="KW-0472">Membrane</keyword>